<dbReference type="EMBL" id="JAWLUK010000001">
    <property type="protein sequence ID" value="MDV7176143.1"/>
    <property type="molecule type" value="Genomic_DNA"/>
</dbReference>
<dbReference type="AlphaFoldDB" id="A0AAP5WCX2"/>
<name>A0AAP5WCX2_9MICC</name>
<dbReference type="PANTHER" id="PTHR43685">
    <property type="entry name" value="GLYCOSYLTRANSFERASE"/>
    <property type="match status" value="1"/>
</dbReference>
<feature type="domain" description="Glycosyltransferase 2-like" evidence="1">
    <location>
        <begin position="17"/>
        <end position="132"/>
    </location>
</feature>
<accession>A0AAP5WCX2</accession>
<dbReference type="CDD" id="cd00761">
    <property type="entry name" value="Glyco_tranf_GTA_type"/>
    <property type="match status" value="1"/>
</dbReference>
<dbReference type="PANTHER" id="PTHR43685:SF2">
    <property type="entry name" value="GLYCOSYLTRANSFERASE 2-LIKE DOMAIN-CONTAINING PROTEIN"/>
    <property type="match status" value="1"/>
</dbReference>
<gene>
    <name evidence="2" type="ORF">R4064_00570</name>
</gene>
<proteinExistence type="predicted"/>
<dbReference type="InterPro" id="IPR050834">
    <property type="entry name" value="Glycosyltransf_2"/>
</dbReference>
<dbReference type="SUPFAM" id="SSF53448">
    <property type="entry name" value="Nucleotide-diphospho-sugar transferases"/>
    <property type="match status" value="1"/>
</dbReference>
<sequence length="282" mass="30941">MESTPPVPPSVEGRIGIVIPVYNTGSLAFRAARSARVALGSTENVIVVDDGSNDSDTLAVLDSLREEGFHVIRQSNGGVSSARNTGIQQLATPYVIALDSDDEVTPDAPRAMGEILDRHNDVAIVTGGAFEVVDGAEYLSPPPDGPVTRSAMRETTLLAMASMFRRSEWKAVGGFPEGLSIGEDWVFWMRLLRAGGKVEILGTPIARRHLGEHQVTRGYIDPRQSRRAAALVRSENSDLYAGQEVELIERLNAAELQLAAYRHTYRHLDRLKARIRRFLGRR</sequence>
<dbReference type="Gene3D" id="3.90.550.10">
    <property type="entry name" value="Spore Coat Polysaccharide Biosynthesis Protein SpsA, Chain A"/>
    <property type="match status" value="1"/>
</dbReference>
<evidence type="ECO:0000313" key="3">
    <source>
        <dbReference type="Proteomes" id="UP001185728"/>
    </source>
</evidence>
<dbReference type="EC" id="2.4.-.-" evidence="2"/>
<evidence type="ECO:0000313" key="2">
    <source>
        <dbReference type="EMBL" id="MDV7176143.1"/>
    </source>
</evidence>
<dbReference type="InterPro" id="IPR029044">
    <property type="entry name" value="Nucleotide-diphossugar_trans"/>
</dbReference>
<protein>
    <submittedName>
        <fullName evidence="2">Glycosyltransferase family A protein</fullName>
        <ecNumber evidence="2">2.4.-.-</ecNumber>
    </submittedName>
</protein>
<evidence type="ECO:0000259" key="1">
    <source>
        <dbReference type="Pfam" id="PF00535"/>
    </source>
</evidence>
<comment type="caution">
    <text evidence="2">The sequence shown here is derived from an EMBL/GenBank/DDBJ whole genome shotgun (WGS) entry which is preliminary data.</text>
</comment>
<dbReference type="GO" id="GO:0044010">
    <property type="term" value="P:single-species biofilm formation"/>
    <property type="evidence" value="ECO:0007669"/>
    <property type="project" value="TreeGrafter"/>
</dbReference>
<dbReference type="Proteomes" id="UP001185728">
    <property type="component" value="Unassembled WGS sequence"/>
</dbReference>
<dbReference type="RefSeq" id="WP_020627614.1">
    <property type="nucleotide sequence ID" value="NZ_JAWLUK010000001.1"/>
</dbReference>
<keyword evidence="2" id="KW-0328">Glycosyltransferase</keyword>
<dbReference type="GO" id="GO:0016757">
    <property type="term" value="F:glycosyltransferase activity"/>
    <property type="evidence" value="ECO:0007669"/>
    <property type="project" value="UniProtKB-KW"/>
</dbReference>
<dbReference type="Pfam" id="PF00535">
    <property type="entry name" value="Glycos_transf_2"/>
    <property type="match status" value="1"/>
</dbReference>
<keyword evidence="2" id="KW-0808">Transferase</keyword>
<reference evidence="2" key="1">
    <citation type="submission" date="2023-10" db="EMBL/GenBank/DDBJ databases">
        <title>Development of a sustainable strategy for remediation of hydrocarbon-contaminated territories based on the waste exchange concept.</title>
        <authorList>
            <person name="Krivoruchko A."/>
        </authorList>
    </citation>
    <scope>NUCLEOTIDE SEQUENCE</scope>
    <source>
        <strain evidence="2">IEGM 1325</strain>
    </source>
</reference>
<organism evidence="2 3">
    <name type="scientific">Micrococcus yunnanensis</name>
    <dbReference type="NCBI Taxonomy" id="566027"/>
    <lineage>
        <taxon>Bacteria</taxon>
        <taxon>Bacillati</taxon>
        <taxon>Actinomycetota</taxon>
        <taxon>Actinomycetes</taxon>
        <taxon>Micrococcales</taxon>
        <taxon>Micrococcaceae</taxon>
        <taxon>Micrococcus</taxon>
    </lineage>
</organism>
<dbReference type="InterPro" id="IPR001173">
    <property type="entry name" value="Glyco_trans_2-like"/>
</dbReference>